<feature type="chain" id="PRO_5008078023" evidence="2">
    <location>
        <begin position="18"/>
        <end position="222"/>
    </location>
</feature>
<gene>
    <name evidence="3" type="ORF">BDEG_27443</name>
</gene>
<dbReference type="Proteomes" id="UP000077115">
    <property type="component" value="Unassembled WGS sequence"/>
</dbReference>
<reference evidence="3 4" key="1">
    <citation type="submission" date="2006-10" db="EMBL/GenBank/DDBJ databases">
        <title>The Genome Sequence of Batrachochytrium dendrobatidis JEL423.</title>
        <authorList>
            <consortium name="The Broad Institute Genome Sequencing Platform"/>
            <person name="Birren B."/>
            <person name="Lander E."/>
            <person name="Galagan J."/>
            <person name="Cuomo C."/>
            <person name="Devon K."/>
            <person name="Jaffe D."/>
            <person name="Butler J."/>
            <person name="Alvarez P."/>
            <person name="Gnerre S."/>
            <person name="Grabherr M."/>
            <person name="Kleber M."/>
            <person name="Mauceli E."/>
            <person name="Brockman W."/>
            <person name="Young S."/>
            <person name="LaButti K."/>
            <person name="Sykes S."/>
            <person name="DeCaprio D."/>
            <person name="Crawford M."/>
            <person name="Koehrsen M."/>
            <person name="Engels R."/>
            <person name="Montgomery P."/>
            <person name="Pearson M."/>
            <person name="Howarth C."/>
            <person name="Larson L."/>
            <person name="White J."/>
            <person name="O'Leary S."/>
            <person name="Kodira C."/>
            <person name="Zeng Q."/>
            <person name="Yandava C."/>
            <person name="Alvarado L."/>
            <person name="Longcore J."/>
            <person name="James T."/>
        </authorList>
    </citation>
    <scope>NUCLEOTIDE SEQUENCE [LARGE SCALE GENOMIC DNA]</scope>
    <source>
        <strain evidence="3 4">JEL423</strain>
    </source>
</reference>
<feature type="compositionally biased region" description="Polar residues" evidence="1">
    <location>
        <begin position="197"/>
        <end position="206"/>
    </location>
</feature>
<feature type="signal peptide" evidence="2">
    <location>
        <begin position="1"/>
        <end position="17"/>
    </location>
</feature>
<evidence type="ECO:0000256" key="2">
    <source>
        <dbReference type="SAM" id="SignalP"/>
    </source>
</evidence>
<dbReference type="VEuPathDB" id="FungiDB:BDEG_27443"/>
<evidence type="ECO:0000313" key="4">
    <source>
        <dbReference type="Proteomes" id="UP000077115"/>
    </source>
</evidence>
<accession>A0A177WVU8</accession>
<keyword evidence="2" id="KW-0732">Signal</keyword>
<feature type="region of interest" description="Disordered" evidence="1">
    <location>
        <begin position="184"/>
        <end position="222"/>
    </location>
</feature>
<evidence type="ECO:0000313" key="3">
    <source>
        <dbReference type="EMBL" id="OAJ44179.1"/>
    </source>
</evidence>
<evidence type="ECO:0000256" key="1">
    <source>
        <dbReference type="SAM" id="MobiDB-lite"/>
    </source>
</evidence>
<name>A0A177WVU8_BATDL</name>
<reference evidence="3 4" key="2">
    <citation type="submission" date="2016-05" db="EMBL/GenBank/DDBJ databases">
        <title>Lineage-specific infection strategies underlie the spectrum of fungal disease in amphibians.</title>
        <authorList>
            <person name="Cuomo C.A."/>
            <person name="Farrer R.A."/>
            <person name="James T."/>
            <person name="Longcore J."/>
            <person name="Birren B."/>
        </authorList>
    </citation>
    <scope>NUCLEOTIDE SEQUENCE [LARGE SCALE GENOMIC DNA]</scope>
    <source>
        <strain evidence="3 4">JEL423</strain>
    </source>
</reference>
<sequence length="222" mass="24523">MVTKLELLCDIALAVEAFGVSTPSDLCMYIPTQSLLYTNTQEAYSNSLVRKKTTGRPKTVNQIKRPTRFVNILPAPMQLCLSSATSDDVNIIPTLSNSSQHSKTTSVTSLNPYPALLDTASSAEHITPISDKRQTSTERVRAHRIRKRIRMEEAAQRTMSHNPYNNIALSAEMMTEARQISITASLSKSRRHSSISVLQSSRSNASPMRITRRSAAAMAISK</sequence>
<proteinExistence type="predicted"/>
<protein>
    <submittedName>
        <fullName evidence="3">Uncharacterized protein</fullName>
    </submittedName>
</protein>
<organism evidence="3 4">
    <name type="scientific">Batrachochytrium dendrobatidis (strain JEL423)</name>
    <dbReference type="NCBI Taxonomy" id="403673"/>
    <lineage>
        <taxon>Eukaryota</taxon>
        <taxon>Fungi</taxon>
        <taxon>Fungi incertae sedis</taxon>
        <taxon>Chytridiomycota</taxon>
        <taxon>Chytridiomycota incertae sedis</taxon>
        <taxon>Chytridiomycetes</taxon>
        <taxon>Rhizophydiales</taxon>
        <taxon>Rhizophydiales incertae sedis</taxon>
        <taxon>Batrachochytrium</taxon>
    </lineage>
</organism>
<dbReference type="AlphaFoldDB" id="A0A177WVU8"/>
<dbReference type="EMBL" id="DS022311">
    <property type="protein sequence ID" value="OAJ44179.1"/>
    <property type="molecule type" value="Genomic_DNA"/>
</dbReference>